<comment type="caution">
    <text evidence="6">The sequence shown here is derived from an EMBL/GenBank/DDBJ whole genome shotgun (WGS) entry which is preliminary data.</text>
</comment>
<dbReference type="FunFam" id="3.30.420.40:FF:000101">
    <property type="entry name" value="FGGY carbohydrate kinase domain-containing protein"/>
    <property type="match status" value="1"/>
</dbReference>
<dbReference type="InterPro" id="IPR000577">
    <property type="entry name" value="Carb_kinase_FGGY"/>
</dbReference>
<dbReference type="InterPro" id="IPR018485">
    <property type="entry name" value="FGGY_C"/>
</dbReference>
<name>A0A7X1B082_9BACT</name>
<dbReference type="AlphaFoldDB" id="A0A7X1B082"/>
<evidence type="ECO:0000256" key="1">
    <source>
        <dbReference type="ARBA" id="ARBA00009156"/>
    </source>
</evidence>
<protein>
    <submittedName>
        <fullName evidence="6">FGGY-family carbohydrate kinase</fullName>
    </submittedName>
</protein>
<dbReference type="Pfam" id="PF02782">
    <property type="entry name" value="FGGY_C"/>
    <property type="match status" value="1"/>
</dbReference>
<organism evidence="6 7">
    <name type="scientific">Puniceicoccus vermicola</name>
    <dbReference type="NCBI Taxonomy" id="388746"/>
    <lineage>
        <taxon>Bacteria</taxon>
        <taxon>Pseudomonadati</taxon>
        <taxon>Verrucomicrobiota</taxon>
        <taxon>Opitutia</taxon>
        <taxon>Puniceicoccales</taxon>
        <taxon>Puniceicoccaceae</taxon>
        <taxon>Puniceicoccus</taxon>
    </lineage>
</organism>
<reference evidence="6 7" key="1">
    <citation type="submission" date="2020-07" db="EMBL/GenBank/DDBJ databases">
        <authorList>
            <person name="Feng X."/>
        </authorList>
    </citation>
    <scope>NUCLEOTIDE SEQUENCE [LARGE SCALE GENOMIC DNA]</scope>
    <source>
        <strain evidence="6 7">JCM14086</strain>
    </source>
</reference>
<accession>A0A7X1B082</accession>
<dbReference type="InterPro" id="IPR018484">
    <property type="entry name" value="FGGY_N"/>
</dbReference>
<feature type="domain" description="Carbohydrate kinase FGGY N-terminal" evidence="4">
    <location>
        <begin position="3"/>
        <end position="178"/>
    </location>
</feature>
<keyword evidence="7" id="KW-1185">Reference proteome</keyword>
<dbReference type="SUPFAM" id="SSF53067">
    <property type="entry name" value="Actin-like ATPase domain"/>
    <property type="match status" value="2"/>
</dbReference>
<evidence type="ECO:0000313" key="6">
    <source>
        <dbReference type="EMBL" id="MBC2602158.1"/>
    </source>
</evidence>
<dbReference type="GO" id="GO:0019150">
    <property type="term" value="F:D-ribulokinase activity"/>
    <property type="evidence" value="ECO:0007669"/>
    <property type="project" value="TreeGrafter"/>
</dbReference>
<gene>
    <name evidence="6" type="ORF">H5P30_10250</name>
</gene>
<dbReference type="RefSeq" id="WP_185692856.1">
    <property type="nucleotide sequence ID" value="NZ_JACHVA010000082.1"/>
</dbReference>
<dbReference type="PIRSF" id="PIRSF000538">
    <property type="entry name" value="GlpK"/>
    <property type="match status" value="1"/>
</dbReference>
<sequence length="556" mass="59957">MDYFIGIDVGTGSARAGLFDENGRLIANQSRSIQTWRPGPNFVEQSSDDIWEAICTCTREVVAESSVNPTEIKGIGFDATCSLVLVDADGKPVTASPDGDDRQNIIVWMDHRALAETERINSSGDFSVFSFVGGKISPEMQTPKLLWLKNHLPESWRRTRHFFDLPDFLTFRATGSTTRSLCSTTCKWTYLAHEAAEGRSGWQEDFFRAIGLKDLAEEDFARIGTEILPMGEPVGQGLTETAASELGLVPGTAVGVSIIDAHAGGIGMIGMPDKSEGPTPADLENRLALIGGTSSCHMVASPEMRPIPGVWGPYFSSMIPGLWLNEGGQSATGALVDHIIFNHGATEAMIQASKEAGITPYEVLNDKLAELAVGGPLEELTADLHVCPYFHGNRSPRANPHLVGMISGLHLSAELTDLALLYLATIQAIAYGTRHIVEAMNASGYAIDTLVCCGGGTKNPVFLQQHADITQCKLILPAEPEAVILGSAMLGAVASGNCSSVQEAMAQMSRPGKIIDPQTESSTYHDAKYRVFHRLYEDQLAYQSLIKDSVARKTEN</sequence>
<evidence type="ECO:0000259" key="5">
    <source>
        <dbReference type="Pfam" id="PF02782"/>
    </source>
</evidence>
<dbReference type="EMBL" id="JACHVA010000082">
    <property type="protein sequence ID" value="MBC2602158.1"/>
    <property type="molecule type" value="Genomic_DNA"/>
</dbReference>
<dbReference type="Gene3D" id="3.30.420.40">
    <property type="match status" value="1"/>
</dbReference>
<keyword evidence="2" id="KW-0808">Transferase</keyword>
<dbReference type="PANTHER" id="PTHR43435:SF4">
    <property type="entry name" value="FGGY CARBOHYDRATE KINASE DOMAIN-CONTAINING PROTEIN"/>
    <property type="match status" value="1"/>
</dbReference>
<dbReference type="PANTHER" id="PTHR43435">
    <property type="entry name" value="RIBULOKINASE"/>
    <property type="match status" value="1"/>
</dbReference>
<evidence type="ECO:0000259" key="4">
    <source>
        <dbReference type="Pfam" id="PF00370"/>
    </source>
</evidence>
<feature type="domain" description="Carbohydrate kinase FGGY C-terminal" evidence="5">
    <location>
        <begin position="288"/>
        <end position="494"/>
    </location>
</feature>
<dbReference type="GO" id="GO:0005737">
    <property type="term" value="C:cytoplasm"/>
    <property type="evidence" value="ECO:0007669"/>
    <property type="project" value="TreeGrafter"/>
</dbReference>
<evidence type="ECO:0000256" key="3">
    <source>
        <dbReference type="ARBA" id="ARBA00022777"/>
    </source>
</evidence>
<keyword evidence="3 6" id="KW-0418">Kinase</keyword>
<dbReference type="NCBIfam" id="TIGR01315">
    <property type="entry name" value="5C_CHO_kinase"/>
    <property type="match status" value="1"/>
</dbReference>
<dbReference type="Proteomes" id="UP000525652">
    <property type="component" value="Unassembled WGS sequence"/>
</dbReference>
<evidence type="ECO:0000313" key="7">
    <source>
        <dbReference type="Proteomes" id="UP000525652"/>
    </source>
</evidence>
<dbReference type="CDD" id="cd07782">
    <property type="entry name" value="ASKHA_NBD_FGGY_D-RBK"/>
    <property type="match status" value="1"/>
</dbReference>
<dbReference type="InterPro" id="IPR006003">
    <property type="entry name" value="FGGY_RbtK-like"/>
</dbReference>
<dbReference type="Pfam" id="PF00370">
    <property type="entry name" value="FGGY_N"/>
    <property type="match status" value="1"/>
</dbReference>
<dbReference type="Gene3D" id="1.20.58.2240">
    <property type="match status" value="1"/>
</dbReference>
<comment type="similarity">
    <text evidence="1">Belongs to the FGGY kinase family.</text>
</comment>
<proteinExistence type="inferred from homology"/>
<evidence type="ECO:0000256" key="2">
    <source>
        <dbReference type="ARBA" id="ARBA00022679"/>
    </source>
</evidence>
<dbReference type="InterPro" id="IPR043129">
    <property type="entry name" value="ATPase_NBD"/>
</dbReference>
<dbReference type="GO" id="GO:0019321">
    <property type="term" value="P:pentose metabolic process"/>
    <property type="evidence" value="ECO:0007669"/>
    <property type="project" value="TreeGrafter"/>
</dbReference>